<comment type="caution">
    <text evidence="2">The sequence shown here is derived from an EMBL/GenBank/DDBJ whole genome shotgun (WGS) entry which is preliminary data.</text>
</comment>
<dbReference type="AlphaFoldDB" id="A0A317US13"/>
<dbReference type="OrthoDB" id="4088536at2759"/>
<dbReference type="Pfam" id="PF13324">
    <property type="entry name" value="GCIP_N"/>
    <property type="match status" value="1"/>
</dbReference>
<dbReference type="RefSeq" id="XP_025394347.1">
    <property type="nucleotide sequence ID" value="XM_025538506.1"/>
</dbReference>
<dbReference type="GeneID" id="37060743"/>
<evidence type="ECO:0000313" key="3">
    <source>
        <dbReference type="Proteomes" id="UP000247233"/>
    </source>
</evidence>
<dbReference type="Proteomes" id="UP000247233">
    <property type="component" value="Unassembled WGS sequence"/>
</dbReference>
<reference evidence="2 3" key="1">
    <citation type="submission" date="2016-12" db="EMBL/GenBank/DDBJ databases">
        <title>The genomes of Aspergillus section Nigri reveals drivers in fungal speciation.</title>
        <authorList>
            <consortium name="DOE Joint Genome Institute"/>
            <person name="Vesth T.C."/>
            <person name="Nybo J."/>
            <person name="Theobald S."/>
            <person name="Brandl J."/>
            <person name="Frisvad J.C."/>
            <person name="Nielsen K.F."/>
            <person name="Lyhne E.K."/>
            <person name="Kogle M.E."/>
            <person name="Kuo A."/>
            <person name="Riley R."/>
            <person name="Clum A."/>
            <person name="Nolan M."/>
            <person name="Lipzen A."/>
            <person name="Salamov A."/>
            <person name="Henrissat B."/>
            <person name="Wiebenga A."/>
            <person name="De Vries R.P."/>
            <person name="Grigoriev I.V."/>
            <person name="Mortensen U.H."/>
            <person name="Andersen M.R."/>
            <person name="Baker S.E."/>
        </authorList>
    </citation>
    <scope>NUCLEOTIDE SEQUENCE [LARGE SCALE GENOMIC DNA]</scope>
    <source>
        <strain evidence="2 3">CBS 117.55</strain>
    </source>
</reference>
<evidence type="ECO:0000313" key="2">
    <source>
        <dbReference type="EMBL" id="PWY64754.1"/>
    </source>
</evidence>
<dbReference type="PANTHER" id="PTHR15492">
    <property type="entry name" value="CYCLIN D1-BINDING PROTEIN 1"/>
    <property type="match status" value="1"/>
</dbReference>
<accession>A0A317US13</accession>
<dbReference type="EMBL" id="MSFL01000056">
    <property type="protein sequence ID" value="PWY64754.1"/>
    <property type="molecule type" value="Genomic_DNA"/>
</dbReference>
<name>A0A317US13_9EURO</name>
<sequence length="358" mass="39166">MSKKLQITLTTSFTLLEQFQQAISSHTGDIASAELSGKDALPLLSASSTALRAQVTKLSLVTITSPFTPSAVTTVLAALNESVLPSLATAALLVTPAEHTKAFQNEVHVLAKTALKEIAALLQEVQVAANKKESGLSQPEKDAVTVAAGRLWDSCDTIIDIAAKGVVGFVVRRVEEWRDLVRDAVREIEEWDPDEEGDEFFDELLSDDEKNDDESDGTDDDEDTAALHAQKKSTLRLLKPLSQIYSAIIAYRLKKAPQNLTIIDRLESLMDHLQNIPGYVDEIAGALYEADLERSVQFLSKAKSCAVKAVDLAALPWDVVDGAESQQEKEDKFTVWSQTWSKVLVEVSKSVWDPTQST</sequence>
<organism evidence="2 3">
    <name type="scientific">Aspergillus heteromorphus CBS 117.55</name>
    <dbReference type="NCBI Taxonomy" id="1448321"/>
    <lineage>
        <taxon>Eukaryota</taxon>
        <taxon>Fungi</taxon>
        <taxon>Dikarya</taxon>
        <taxon>Ascomycota</taxon>
        <taxon>Pezizomycotina</taxon>
        <taxon>Eurotiomycetes</taxon>
        <taxon>Eurotiomycetidae</taxon>
        <taxon>Eurotiales</taxon>
        <taxon>Aspergillaceae</taxon>
        <taxon>Aspergillus</taxon>
        <taxon>Aspergillus subgen. Circumdati</taxon>
    </lineage>
</organism>
<feature type="domain" description="Cyclin-D1-binding protein 1-like N-terminal" evidence="1">
    <location>
        <begin position="46"/>
        <end position="193"/>
    </location>
</feature>
<dbReference type="VEuPathDB" id="FungiDB:BO70DRAFT_192290"/>
<dbReference type="InterPro" id="IPR026907">
    <property type="entry name" value="GCIP-like"/>
</dbReference>
<evidence type="ECO:0000259" key="1">
    <source>
        <dbReference type="Pfam" id="PF13324"/>
    </source>
</evidence>
<protein>
    <recommendedName>
        <fullName evidence="1">Cyclin-D1-binding protein 1-like N-terminal domain-containing protein</fullName>
    </recommendedName>
</protein>
<keyword evidence="3" id="KW-1185">Reference proteome</keyword>
<proteinExistence type="predicted"/>
<dbReference type="STRING" id="1448321.A0A317US13"/>
<dbReference type="PANTHER" id="PTHR15492:SF1">
    <property type="entry name" value="CYCLIN-D1-BINDING PROTEIN 1"/>
    <property type="match status" value="1"/>
</dbReference>
<dbReference type="InterPro" id="IPR049317">
    <property type="entry name" value="GCIP-like_N"/>
</dbReference>
<dbReference type="GO" id="GO:0005634">
    <property type="term" value="C:nucleus"/>
    <property type="evidence" value="ECO:0007669"/>
    <property type="project" value="TreeGrafter"/>
</dbReference>
<gene>
    <name evidence="2" type="ORF">BO70DRAFT_192290</name>
</gene>
<dbReference type="Gene3D" id="1.20.1410.10">
    <property type="entry name" value="I/LWEQ domain"/>
    <property type="match status" value="1"/>
</dbReference>